<dbReference type="PANTHER" id="PTHR34475:SF1">
    <property type="entry name" value="CYTOSKELETON PROTEIN RODZ"/>
    <property type="match status" value="1"/>
</dbReference>
<dbReference type="EMBL" id="MUBJ01000017">
    <property type="protein sequence ID" value="OTA15254.1"/>
    <property type="molecule type" value="Genomic_DNA"/>
</dbReference>
<evidence type="ECO:0000256" key="2">
    <source>
        <dbReference type="SAM" id="Phobius"/>
    </source>
</evidence>
<dbReference type="GO" id="GO:0003677">
    <property type="term" value="F:DNA binding"/>
    <property type="evidence" value="ECO:0007669"/>
    <property type="project" value="InterPro"/>
</dbReference>
<keyword evidence="2" id="KW-0472">Membrane</keyword>
<comment type="caution">
    <text evidence="4">The sequence shown here is derived from an EMBL/GenBank/DDBJ whole genome shotgun (WGS) entry which is preliminary data.</text>
</comment>
<evidence type="ECO:0000256" key="1">
    <source>
        <dbReference type="SAM" id="MobiDB-lite"/>
    </source>
</evidence>
<keyword evidence="2" id="KW-0812">Transmembrane</keyword>
<dbReference type="STRING" id="351656.Xvie_02920"/>
<dbReference type="NCBIfam" id="NF008109">
    <property type="entry name" value="PRK10856.1"/>
    <property type="match status" value="1"/>
</dbReference>
<feature type="region of interest" description="Disordered" evidence="1">
    <location>
        <begin position="154"/>
        <end position="241"/>
    </location>
</feature>
<dbReference type="Pfam" id="PF13413">
    <property type="entry name" value="HTH_25"/>
    <property type="match status" value="1"/>
</dbReference>
<accession>A0A1Y2SBF7</accession>
<keyword evidence="2" id="KW-1133">Transmembrane helix</keyword>
<organism evidence="4 5">
    <name type="scientific">Xenorhabdus vietnamensis</name>
    <dbReference type="NCBI Taxonomy" id="351656"/>
    <lineage>
        <taxon>Bacteria</taxon>
        <taxon>Pseudomonadati</taxon>
        <taxon>Pseudomonadota</taxon>
        <taxon>Gammaproteobacteria</taxon>
        <taxon>Enterobacterales</taxon>
        <taxon>Morganellaceae</taxon>
        <taxon>Xenorhabdus</taxon>
    </lineage>
</organism>
<gene>
    <name evidence="4" type="ORF">Xvie_02920</name>
</gene>
<feature type="compositionally biased region" description="Polar residues" evidence="1">
    <location>
        <begin position="200"/>
        <end position="214"/>
    </location>
</feature>
<dbReference type="AlphaFoldDB" id="A0A1Y2SBF7"/>
<feature type="transmembrane region" description="Helical" evidence="2">
    <location>
        <begin position="111"/>
        <end position="132"/>
    </location>
</feature>
<dbReference type="PANTHER" id="PTHR34475">
    <property type="match status" value="1"/>
</dbReference>
<keyword evidence="5" id="KW-1185">Reference proteome</keyword>
<dbReference type="OrthoDB" id="9790252at2"/>
<dbReference type="Gene3D" id="1.10.260.40">
    <property type="entry name" value="lambda repressor-like DNA-binding domains"/>
    <property type="match status" value="1"/>
</dbReference>
<proteinExistence type="predicted"/>
<dbReference type="InterPro" id="IPR001387">
    <property type="entry name" value="Cro/C1-type_HTH"/>
</dbReference>
<feature type="compositionally biased region" description="Low complexity" evidence="1">
    <location>
        <begin position="223"/>
        <end position="237"/>
    </location>
</feature>
<dbReference type="SMART" id="SM00530">
    <property type="entry name" value="HTH_XRE"/>
    <property type="match status" value="1"/>
</dbReference>
<feature type="compositionally biased region" description="Polar residues" evidence="1">
    <location>
        <begin position="180"/>
        <end position="192"/>
    </location>
</feature>
<dbReference type="PROSITE" id="PS50943">
    <property type="entry name" value="HTH_CROC1"/>
    <property type="match status" value="1"/>
</dbReference>
<dbReference type="InterPro" id="IPR050400">
    <property type="entry name" value="Bact_Cytoskel_RodZ"/>
</dbReference>
<dbReference type="InterPro" id="IPR025194">
    <property type="entry name" value="RodZ-like_C"/>
</dbReference>
<evidence type="ECO:0000313" key="5">
    <source>
        <dbReference type="Proteomes" id="UP000194350"/>
    </source>
</evidence>
<evidence type="ECO:0000313" key="4">
    <source>
        <dbReference type="EMBL" id="OTA15254.1"/>
    </source>
</evidence>
<protein>
    <submittedName>
        <fullName evidence="4">Cytoskeletal protein RodZ</fullName>
    </submittedName>
</protein>
<evidence type="ECO:0000259" key="3">
    <source>
        <dbReference type="PROSITE" id="PS50943"/>
    </source>
</evidence>
<dbReference type="RefSeq" id="WP_086109985.1">
    <property type="nucleotide sequence ID" value="NZ_CAWNGD010000059.1"/>
</dbReference>
<dbReference type="CDD" id="cd00093">
    <property type="entry name" value="HTH_XRE"/>
    <property type="match status" value="1"/>
</dbReference>
<dbReference type="Pfam" id="PF13464">
    <property type="entry name" value="RodZ_C"/>
    <property type="match status" value="1"/>
</dbReference>
<reference evidence="4 5" key="1">
    <citation type="submission" date="2016-10" db="EMBL/GenBank/DDBJ databases">
        <title>Systematic genetic and metabolomic analysis of Xenorhabdus and Photorhabdus spp., highlights the requirements for a dual symbiotic and pathogenic life style.</title>
        <authorList>
            <person name="Tobias N.J."/>
            <person name="Wolff H."/>
            <person name="Djahanschiri B."/>
            <person name="Pidot S.J."/>
            <person name="Stinear T.P."/>
            <person name="Ebersberger I."/>
            <person name="Bode H.B."/>
        </authorList>
    </citation>
    <scope>NUCLEOTIDE SEQUENCE [LARGE SCALE GENOMIC DNA]</scope>
    <source>
        <strain evidence="4 5">DSM 22392</strain>
    </source>
</reference>
<dbReference type="InterPro" id="IPR010982">
    <property type="entry name" value="Lambda_DNA-bd_dom_sf"/>
</dbReference>
<feature type="domain" description="HTH cro/C1-type" evidence="3">
    <location>
        <begin position="18"/>
        <end position="53"/>
    </location>
</feature>
<dbReference type="Proteomes" id="UP000194350">
    <property type="component" value="Unassembled WGS sequence"/>
</dbReference>
<dbReference type="SUPFAM" id="SSF47413">
    <property type="entry name" value="lambda repressor-like DNA-binding domains"/>
    <property type="match status" value="1"/>
</dbReference>
<name>A0A1Y2SBF7_9GAMM</name>
<sequence>MKTETYPEEANLTIGQILRQAREKHELSQQTVADRLCLKLSTVRDIEEDNIPSSISPTFLRGYIRAYAKLVQVPESEILSTLDKQMPSKAIKTSPMQSFSAGKKRKKRDGWLMKITWIVIILLLGMTVLWWWQNYGAQQTELSSMSEQYSTKDAQVTASEKAPTIGKNNESVPLKEKQSVAASQGNVSQEKTSPAEASDTAVSSMAPVSSTPKTVSLPVNKPATNTTTENSTSSANTEMDHSVASTSLVDVSDISAVNNNGLIVNFKGRSWLEIRNAKGNVLYSGIKNKGDSLKFSGESIYSLTIGVPAEVEVLFKGKPVDLSSFAKKHVTAKLKLK</sequence>